<proteinExistence type="predicted"/>
<reference evidence="1 2" key="1">
    <citation type="submission" date="2015-07" db="EMBL/GenBank/DDBJ databases">
        <title>Comparative genomics of the Sigatoka disease complex on banana suggests a link between parallel evolutionary changes in Pseudocercospora fijiensis and Pseudocercospora eumusae and increased virulence on the banana host.</title>
        <authorList>
            <person name="Chang T.-C."/>
            <person name="Salvucci A."/>
            <person name="Crous P.W."/>
            <person name="Stergiopoulos I."/>
        </authorList>
    </citation>
    <scope>NUCLEOTIDE SEQUENCE [LARGE SCALE GENOMIC DNA]</scope>
    <source>
        <strain evidence="1 2">CBS 114824</strain>
    </source>
</reference>
<name>A0A139HUM7_9PEZI</name>
<protein>
    <submittedName>
        <fullName evidence="1">Uncharacterized protein</fullName>
    </submittedName>
</protein>
<sequence length="353" mass="39371">MDPSSLDPAMRDILYNSDVANEARKFHQQHGRMPSMKEAQYSKAFRDAIDTFVEDVEQPVASSGYAYSQYPYSSAAPPPGCSDACDECSEHYRTGMSVAILPYAECLEDDEARLKVDDLRQETEENLSYLRLQLKTYGDAKMRPVDLLLNPQPEQPHTGCDAFETLAATGFAPATGAITQDVTLSSPFSAPPCLDMAEVVATLRSRLEACEEELWLFQTDTDYLREHLAKIGSSLAQEAFSGGSREELKLQVVMVNMTKVEGWQYLVHEAEQAMGTMSPLSSWVRSGHPLPQGYARIHRSSLLHATGGHLSPLRLCKGDQYHPLLGQAYRQVTDGEVLRESTTRQDRELHFSQ</sequence>
<dbReference type="Proteomes" id="UP000070133">
    <property type="component" value="Unassembled WGS sequence"/>
</dbReference>
<dbReference type="EMBL" id="LFZN01000008">
    <property type="protein sequence ID" value="KXT06165.1"/>
    <property type="molecule type" value="Genomic_DNA"/>
</dbReference>
<accession>A0A139HUM7</accession>
<keyword evidence="2" id="KW-1185">Reference proteome</keyword>
<evidence type="ECO:0000313" key="1">
    <source>
        <dbReference type="EMBL" id="KXT06165.1"/>
    </source>
</evidence>
<dbReference type="AlphaFoldDB" id="A0A139HUM7"/>
<comment type="caution">
    <text evidence="1">The sequence shown here is derived from an EMBL/GenBank/DDBJ whole genome shotgun (WGS) entry which is preliminary data.</text>
</comment>
<gene>
    <name evidence="1" type="ORF">AC578_1371</name>
</gene>
<dbReference type="STRING" id="321146.A0A139HUM7"/>
<evidence type="ECO:0000313" key="2">
    <source>
        <dbReference type="Proteomes" id="UP000070133"/>
    </source>
</evidence>
<dbReference type="OrthoDB" id="3649945at2759"/>
<organism evidence="1 2">
    <name type="scientific">Pseudocercospora eumusae</name>
    <dbReference type="NCBI Taxonomy" id="321146"/>
    <lineage>
        <taxon>Eukaryota</taxon>
        <taxon>Fungi</taxon>
        <taxon>Dikarya</taxon>
        <taxon>Ascomycota</taxon>
        <taxon>Pezizomycotina</taxon>
        <taxon>Dothideomycetes</taxon>
        <taxon>Dothideomycetidae</taxon>
        <taxon>Mycosphaerellales</taxon>
        <taxon>Mycosphaerellaceae</taxon>
        <taxon>Pseudocercospora</taxon>
    </lineage>
</organism>